<reference evidence="1 2" key="1">
    <citation type="submission" date="2017-04" db="EMBL/GenBank/DDBJ databases">
        <title>Genome Sequence of the Model Brown-Rot Fungus Postia placenta SB12.</title>
        <authorList>
            <consortium name="DOE Joint Genome Institute"/>
            <person name="Gaskell J."/>
            <person name="Kersten P."/>
            <person name="Larrondo L.F."/>
            <person name="Canessa P."/>
            <person name="Martinez D."/>
            <person name="Hibbett D."/>
            <person name="Schmoll M."/>
            <person name="Kubicek C.P."/>
            <person name="Martinez A.T."/>
            <person name="Yadav J."/>
            <person name="Master E."/>
            <person name="Magnuson J.K."/>
            <person name="James T."/>
            <person name="Yaver D."/>
            <person name="Berka R."/>
            <person name="Labutti K."/>
            <person name="Lipzen A."/>
            <person name="Aerts A."/>
            <person name="Barry K."/>
            <person name="Henrissat B."/>
            <person name="Blanchette R."/>
            <person name="Grigoriev I."/>
            <person name="Cullen D."/>
        </authorList>
    </citation>
    <scope>NUCLEOTIDE SEQUENCE [LARGE SCALE GENOMIC DNA]</scope>
    <source>
        <strain evidence="1 2">MAD-698-R-SB12</strain>
    </source>
</reference>
<name>A0A1X6MRY3_9APHY</name>
<evidence type="ECO:0000313" key="1">
    <source>
        <dbReference type="EMBL" id="OSX59137.1"/>
    </source>
</evidence>
<dbReference type="AlphaFoldDB" id="A0A1X6MRY3"/>
<proteinExistence type="predicted"/>
<keyword evidence="2" id="KW-1185">Reference proteome</keyword>
<dbReference type="OrthoDB" id="2803590at2759"/>
<gene>
    <name evidence="1" type="ORF">POSPLADRAFT_1049267</name>
</gene>
<dbReference type="Proteomes" id="UP000194127">
    <property type="component" value="Unassembled WGS sequence"/>
</dbReference>
<evidence type="ECO:0000313" key="2">
    <source>
        <dbReference type="Proteomes" id="UP000194127"/>
    </source>
</evidence>
<dbReference type="RefSeq" id="XP_024335931.1">
    <property type="nucleotide sequence ID" value="XM_024479699.1"/>
</dbReference>
<dbReference type="EMBL" id="KZ110603">
    <property type="protein sequence ID" value="OSX59137.1"/>
    <property type="molecule type" value="Genomic_DNA"/>
</dbReference>
<protein>
    <submittedName>
        <fullName evidence="1">Uncharacterized protein</fullName>
    </submittedName>
</protein>
<organism evidence="1 2">
    <name type="scientific">Postia placenta MAD-698-R-SB12</name>
    <dbReference type="NCBI Taxonomy" id="670580"/>
    <lineage>
        <taxon>Eukaryota</taxon>
        <taxon>Fungi</taxon>
        <taxon>Dikarya</taxon>
        <taxon>Basidiomycota</taxon>
        <taxon>Agaricomycotina</taxon>
        <taxon>Agaricomycetes</taxon>
        <taxon>Polyporales</taxon>
        <taxon>Adustoporiaceae</taxon>
        <taxon>Rhodonia</taxon>
    </lineage>
</organism>
<sequence length="261" mass="29246">MSERSHKRKRSLQDSPVDLSKMTMALIRLDVLKSELDGIQETEEELDSITKHVSALEDILRGAKKPRLSFSTVTSEDLQSAGIVRKRPIFKPEKVTELAKGLSPAAEDELVDLHSRIKKIYACVNMDRSVAILPELRIAQGKGVQITHPTSGYELWLSGNVDYAVIEYEEDEDNKDRLLAPCGSRDDAFVISKGRLVLVEAKRQSFNRTLISYIPEAVSQAIAVLKSAKDVVESSDVPLREIMQLICEWLRPNTTGLFVLK</sequence>
<accession>A0A1X6MRY3</accession>
<dbReference type="GeneID" id="36324649"/>